<dbReference type="InterPro" id="IPR015631">
    <property type="entry name" value="CD2/SLAM_rcpt"/>
</dbReference>
<evidence type="ECO:0000313" key="7">
    <source>
        <dbReference type="Proteomes" id="UP001314229"/>
    </source>
</evidence>
<dbReference type="SUPFAM" id="SSF48726">
    <property type="entry name" value="Immunoglobulin"/>
    <property type="match status" value="2"/>
</dbReference>
<evidence type="ECO:0000256" key="3">
    <source>
        <dbReference type="ARBA" id="ARBA00023136"/>
    </source>
</evidence>
<protein>
    <submittedName>
        <fullName evidence="6">Uncharacterized protein LOC128369698</fullName>
    </submittedName>
</protein>
<dbReference type="PANTHER" id="PTHR12080">
    <property type="entry name" value="SIGNALING LYMPHOCYTIC ACTIVATION MOLECULE"/>
    <property type="match status" value="1"/>
</dbReference>
<keyword evidence="7" id="KW-1185">Reference proteome</keyword>
<gene>
    <name evidence="6" type="ORF">FSCOSCO3_A006266</name>
</gene>
<dbReference type="Gene3D" id="2.60.40.10">
    <property type="entry name" value="Immunoglobulins"/>
    <property type="match status" value="2"/>
</dbReference>
<feature type="signal peptide" evidence="5">
    <location>
        <begin position="1"/>
        <end position="23"/>
    </location>
</feature>
<organism evidence="6 7">
    <name type="scientific">Scomber scombrus</name>
    <name type="common">Atlantic mackerel</name>
    <name type="synonym">Scomber vernalis</name>
    <dbReference type="NCBI Taxonomy" id="13677"/>
    <lineage>
        <taxon>Eukaryota</taxon>
        <taxon>Metazoa</taxon>
        <taxon>Chordata</taxon>
        <taxon>Craniata</taxon>
        <taxon>Vertebrata</taxon>
        <taxon>Euteleostomi</taxon>
        <taxon>Actinopterygii</taxon>
        <taxon>Neopterygii</taxon>
        <taxon>Teleostei</taxon>
        <taxon>Neoteleostei</taxon>
        <taxon>Acanthomorphata</taxon>
        <taxon>Pelagiaria</taxon>
        <taxon>Scombriformes</taxon>
        <taxon>Scombridae</taxon>
        <taxon>Scomber</taxon>
    </lineage>
</organism>
<dbReference type="PANTHER" id="PTHR12080:SF80">
    <property type="entry name" value="IMMUNOGLOBULIN V-SET DOMAIN-CONTAINING PROTEIN"/>
    <property type="match status" value="1"/>
</dbReference>
<feature type="chain" id="PRO_5043864056" evidence="5">
    <location>
        <begin position="24"/>
        <end position="509"/>
    </location>
</feature>
<dbReference type="InterPro" id="IPR013783">
    <property type="entry name" value="Ig-like_fold"/>
</dbReference>
<dbReference type="EMBL" id="CAWUFR010000411">
    <property type="protein sequence ID" value="CAK6977472.1"/>
    <property type="molecule type" value="Genomic_DNA"/>
</dbReference>
<comment type="subcellular location">
    <subcellularLocation>
        <location evidence="1">Membrane</location>
    </subcellularLocation>
</comment>
<accession>A0AAV1PZJ5</accession>
<evidence type="ECO:0000313" key="6">
    <source>
        <dbReference type="EMBL" id="CAK6977472.1"/>
    </source>
</evidence>
<keyword evidence="4" id="KW-0325">Glycoprotein</keyword>
<keyword evidence="2 5" id="KW-0732">Signal</keyword>
<evidence type="ECO:0000256" key="4">
    <source>
        <dbReference type="ARBA" id="ARBA00023180"/>
    </source>
</evidence>
<proteinExistence type="predicted"/>
<reference evidence="6 7" key="1">
    <citation type="submission" date="2024-01" db="EMBL/GenBank/DDBJ databases">
        <authorList>
            <person name="Alioto T."/>
            <person name="Alioto T."/>
            <person name="Gomez Garrido J."/>
        </authorList>
    </citation>
    <scope>NUCLEOTIDE SEQUENCE [LARGE SCALE GENOMIC DNA]</scope>
</reference>
<evidence type="ECO:0000256" key="2">
    <source>
        <dbReference type="ARBA" id="ARBA00022729"/>
    </source>
</evidence>
<keyword evidence="3" id="KW-0472">Membrane</keyword>
<sequence length="509" mass="55548">MALAAFLLAVCVLSSWETQGSSAVTTVFVQKGKDLHLDVNKPVVIAEFHEFNWRFNASHSLVRLSPVNTARIVDPYKGRVEFSVQNHSLLLKYVQHSDSGDYTALITGDKTEPLAEYKVIIQDPVSPVQLSVDSVSNSRESCTLTVTCSTEDSLISSTFRCDNQTCNQERGEQSKNTTSGSSLRVYLFKGSIICNHSNQVNLTSNMTEIRPLCSPTAVPSLGIPIGIGTGAAVVFGLFLGSLIWSSDVTTVFVQKGKNLHLDVNKPVVLVKYTEFRWTINNTLNVVRLFPDNTTMISSSHKGRVEFSVQNHSLLLKNVQHSDSGDCTALITGEKNQPVTEYKVIIQDPVSPVNLSVNSVSNSTESCNLTVTCSTEDSLISSTFRCDTQTCNQEGGEQSEVTTSGSSLRVYLSNDFIICNHSNQVSRTRDMKEIRPLCPLNDVPDKGTTDFNLNQTPNQNATEDASCLSPNTIYSLSGPAAPVQSTETVITPNPESIYAQITKPQSPTTN</sequence>
<dbReference type="AlphaFoldDB" id="A0AAV1PZJ5"/>
<name>A0AAV1PZJ5_SCOSC</name>
<evidence type="ECO:0000256" key="1">
    <source>
        <dbReference type="ARBA" id="ARBA00004370"/>
    </source>
</evidence>
<dbReference type="InterPro" id="IPR036179">
    <property type="entry name" value="Ig-like_dom_sf"/>
</dbReference>
<comment type="caution">
    <text evidence="6">The sequence shown here is derived from an EMBL/GenBank/DDBJ whole genome shotgun (WGS) entry which is preliminary data.</text>
</comment>
<dbReference type="Proteomes" id="UP001314229">
    <property type="component" value="Unassembled WGS sequence"/>
</dbReference>
<dbReference type="GO" id="GO:0016020">
    <property type="term" value="C:membrane"/>
    <property type="evidence" value="ECO:0007669"/>
    <property type="project" value="UniProtKB-SubCell"/>
</dbReference>
<evidence type="ECO:0000256" key="5">
    <source>
        <dbReference type="SAM" id="SignalP"/>
    </source>
</evidence>